<dbReference type="Pfam" id="PF01638">
    <property type="entry name" value="HxlR"/>
    <property type="match status" value="1"/>
</dbReference>
<keyword evidence="1" id="KW-0805">Transcription regulation</keyword>
<dbReference type="EMBL" id="JBIRPU010000008">
    <property type="protein sequence ID" value="MFI0793850.1"/>
    <property type="molecule type" value="Genomic_DNA"/>
</dbReference>
<proteinExistence type="predicted"/>
<comment type="caution">
    <text evidence="5">The sequence shown here is derived from an EMBL/GenBank/DDBJ whole genome shotgun (WGS) entry which is preliminary data.</text>
</comment>
<accession>A0ABW7SJI3</accession>
<evidence type="ECO:0000256" key="3">
    <source>
        <dbReference type="ARBA" id="ARBA00023163"/>
    </source>
</evidence>
<organism evidence="5 6">
    <name type="scientific">Micromonospora rubida</name>
    <dbReference type="NCBI Taxonomy" id="2697657"/>
    <lineage>
        <taxon>Bacteria</taxon>
        <taxon>Bacillati</taxon>
        <taxon>Actinomycetota</taxon>
        <taxon>Actinomycetes</taxon>
        <taxon>Micromonosporales</taxon>
        <taxon>Micromonosporaceae</taxon>
        <taxon>Micromonospora</taxon>
    </lineage>
</organism>
<dbReference type="PANTHER" id="PTHR33204">
    <property type="entry name" value="TRANSCRIPTIONAL REGULATOR, MARR FAMILY"/>
    <property type="match status" value="1"/>
</dbReference>
<dbReference type="Proteomes" id="UP001611075">
    <property type="component" value="Unassembled WGS sequence"/>
</dbReference>
<dbReference type="InterPro" id="IPR036390">
    <property type="entry name" value="WH_DNA-bd_sf"/>
</dbReference>
<dbReference type="RefSeq" id="WP_396679648.1">
    <property type="nucleotide sequence ID" value="NZ_JBIRPU010000008.1"/>
</dbReference>
<protein>
    <submittedName>
        <fullName evidence="5">Winged helix-turn-helix transcriptional regulator</fullName>
    </submittedName>
</protein>
<dbReference type="PROSITE" id="PS51118">
    <property type="entry name" value="HTH_HXLR"/>
    <property type="match status" value="1"/>
</dbReference>
<sequence length="123" mass="14102">MDPLDPDMFHPGCPSSVMPIRIGDKWSAMIIACLEQGPRRFSELRVPIHRVTPKVLTQTLRALERDGMITRTVHAEVPPRVEYELTPLGRTLLDLIEACRHWSRKHMPTLLAARDVYDHTTQP</sequence>
<name>A0ABW7SJI3_9ACTN</name>
<evidence type="ECO:0000313" key="6">
    <source>
        <dbReference type="Proteomes" id="UP001611075"/>
    </source>
</evidence>
<keyword evidence="3" id="KW-0804">Transcription</keyword>
<reference evidence="5 6" key="1">
    <citation type="submission" date="2024-10" db="EMBL/GenBank/DDBJ databases">
        <title>The Natural Products Discovery Center: Release of the First 8490 Sequenced Strains for Exploring Actinobacteria Biosynthetic Diversity.</title>
        <authorList>
            <person name="Kalkreuter E."/>
            <person name="Kautsar S.A."/>
            <person name="Yang D."/>
            <person name="Bader C.D."/>
            <person name="Teijaro C.N."/>
            <person name="Fluegel L."/>
            <person name="Davis C.M."/>
            <person name="Simpson J.R."/>
            <person name="Lauterbach L."/>
            <person name="Steele A.D."/>
            <person name="Gui C."/>
            <person name="Meng S."/>
            <person name="Li G."/>
            <person name="Viehrig K."/>
            <person name="Ye F."/>
            <person name="Su P."/>
            <person name="Kiefer A.F."/>
            <person name="Nichols A."/>
            <person name="Cepeda A.J."/>
            <person name="Yan W."/>
            <person name="Fan B."/>
            <person name="Jiang Y."/>
            <person name="Adhikari A."/>
            <person name="Zheng C.-J."/>
            <person name="Schuster L."/>
            <person name="Cowan T.M."/>
            <person name="Smanski M.J."/>
            <person name="Chevrette M.G."/>
            <person name="De Carvalho L.P.S."/>
            <person name="Shen B."/>
        </authorList>
    </citation>
    <scope>NUCLEOTIDE SEQUENCE [LARGE SCALE GENOMIC DNA]</scope>
    <source>
        <strain evidence="5 6">NPDC021253</strain>
    </source>
</reference>
<gene>
    <name evidence="5" type="ORF">ACH4OY_14330</name>
</gene>
<dbReference type="PANTHER" id="PTHR33204:SF18">
    <property type="entry name" value="TRANSCRIPTIONAL REGULATORY PROTEIN"/>
    <property type="match status" value="1"/>
</dbReference>
<evidence type="ECO:0000313" key="5">
    <source>
        <dbReference type="EMBL" id="MFI0793850.1"/>
    </source>
</evidence>
<keyword evidence="6" id="KW-1185">Reference proteome</keyword>
<evidence type="ECO:0000259" key="4">
    <source>
        <dbReference type="PROSITE" id="PS51118"/>
    </source>
</evidence>
<evidence type="ECO:0000256" key="1">
    <source>
        <dbReference type="ARBA" id="ARBA00023015"/>
    </source>
</evidence>
<keyword evidence="2" id="KW-0238">DNA-binding</keyword>
<evidence type="ECO:0000256" key="2">
    <source>
        <dbReference type="ARBA" id="ARBA00023125"/>
    </source>
</evidence>
<dbReference type="InterPro" id="IPR002577">
    <property type="entry name" value="HTH_HxlR"/>
</dbReference>
<dbReference type="SUPFAM" id="SSF46785">
    <property type="entry name" value="Winged helix' DNA-binding domain"/>
    <property type="match status" value="1"/>
</dbReference>
<feature type="domain" description="HTH hxlR-type" evidence="4">
    <location>
        <begin position="13"/>
        <end position="111"/>
    </location>
</feature>
<dbReference type="InterPro" id="IPR036388">
    <property type="entry name" value="WH-like_DNA-bd_sf"/>
</dbReference>
<dbReference type="Gene3D" id="1.10.10.10">
    <property type="entry name" value="Winged helix-like DNA-binding domain superfamily/Winged helix DNA-binding domain"/>
    <property type="match status" value="1"/>
</dbReference>